<dbReference type="Gene3D" id="1.50.10.10">
    <property type="match status" value="1"/>
</dbReference>
<dbReference type="PANTHER" id="PTHR11051">
    <property type="entry name" value="GLYCOSYL HYDROLASE-RELATED"/>
    <property type="match status" value="1"/>
</dbReference>
<dbReference type="Pfam" id="PF03636">
    <property type="entry name" value="Glyco_hydro_65N"/>
    <property type="match status" value="1"/>
</dbReference>
<evidence type="ECO:0000259" key="3">
    <source>
        <dbReference type="Pfam" id="PF03633"/>
    </source>
</evidence>
<evidence type="ECO:0000313" key="5">
    <source>
        <dbReference type="EMBL" id="MFC5987886.1"/>
    </source>
</evidence>
<sequence length="984" mass="111136">MKKGTVIYPYEPWTITETSYDPKHNRRSETVFTVANGYIGMRGTFEEGPEEGVPSLNGTYLNGFYDTTPIIYGEEAYGYAKDHQTMLNVTDSKIIQLQIDGQTFQMHKGKVHRYFRQLDMKKGIMIRQVEWETDSGKRVEIRSTRMASFVSKHLAMIRYEVKPLNFSGEVKLISSLNGAVTNEESKGDPRAGSAFQGQVLLTRGLHENDTFGAVHQQTKVTGFELVCGMDHQLSGTYTMDTKQGEQHIDKIFTLSVKENETVMLDKFISYHTSLDHSAERLTELAKAEVEKAKAKGFDWYAERQAEELAQFWQTADVHIEGDEALQQGLRFNAFHLFQSVGRDGRTNIAAKGLTGEGYGGHYFWDTETYNLPFFLYNQPEIARKLLEYRSYILPKARERAEELAHKGALYPWRTINGEEASAYFPAGTAQYHINTDIAYAVRKYMEATHDDDFLIEHGIGILIETSRFFADLGEFIEGKGFCINGVTGPDEYTAIVNNNTYTNIMVKDQLEFTLAMVQSLQWGHPAQWNEIHSQFGVDSQELETWRRMADEMYIHRENGLIGQDDSFLQKSAWDFEGTPADKYPLLLHYHPLNIYRHQVLKQADLVLAFYLQHDRFSRTDKVRNYHYYEKLCTHDSSLSASIHGIVAADLGDMEKSYDYFMQSVRMDLDDYHHNVKDGVHTASMAGSWLGIVGGFAGMRHDGEKVSFEPKIPGNWKSYTFRIRLSGRMLELKVTDQSTVYSLLEGEPLQVIHYGAAFQLSGRQELRNHKLAAVIFDLDGVITDTAEYHYLAWKELADELGIPFDREYNEKLKGVDRLASLQLILDRAGKELPEEEKLALATSKNERYKKLIQQVTPDDLLPGVKELLAELREKGIKVGLASASKNAGAVIRSLQVEAYFDHIVDAAAVEISKPDPEVFLKAAEALGVHPAHCIGVEDAEAGVEAILLAGMTPLGIGDPKLLGRAKKVVGSLEGMDVEKLSTLIS</sequence>
<dbReference type="InterPro" id="IPR023214">
    <property type="entry name" value="HAD_sf"/>
</dbReference>
<dbReference type="Gene3D" id="3.40.50.1000">
    <property type="entry name" value="HAD superfamily/HAD-like"/>
    <property type="match status" value="1"/>
</dbReference>
<dbReference type="Proteomes" id="UP001596250">
    <property type="component" value="Unassembled WGS sequence"/>
</dbReference>
<dbReference type="PRINTS" id="PR00413">
    <property type="entry name" value="HADHALOGNASE"/>
</dbReference>
<evidence type="ECO:0000313" key="6">
    <source>
        <dbReference type="Proteomes" id="UP001596250"/>
    </source>
</evidence>
<accession>A0ABW1IS70</accession>
<feature type="domain" description="Glycoside hydrolase family 65 central catalytic" evidence="2">
    <location>
        <begin position="330"/>
        <end position="688"/>
    </location>
</feature>
<dbReference type="InterPro" id="IPR005195">
    <property type="entry name" value="Glyco_hydro_65_M"/>
</dbReference>
<dbReference type="SUPFAM" id="SSF48208">
    <property type="entry name" value="Six-hairpin glycosidases"/>
    <property type="match status" value="1"/>
</dbReference>
<dbReference type="InterPro" id="IPR006439">
    <property type="entry name" value="HAD-SF_hydro_IA"/>
</dbReference>
<dbReference type="CDD" id="cd02598">
    <property type="entry name" value="HAD_BPGM"/>
    <property type="match status" value="1"/>
</dbReference>
<proteinExistence type="inferred from homology"/>
<dbReference type="SUPFAM" id="SSF56784">
    <property type="entry name" value="HAD-like"/>
    <property type="match status" value="1"/>
</dbReference>
<protein>
    <submittedName>
        <fullName evidence="5">Beta-phosphoglucomutase</fullName>
        <ecNumber evidence="5">5.4.2.6</ecNumber>
    </submittedName>
</protein>
<evidence type="ECO:0000259" key="2">
    <source>
        <dbReference type="Pfam" id="PF03632"/>
    </source>
</evidence>
<dbReference type="InterPro" id="IPR012341">
    <property type="entry name" value="6hp_glycosidase-like_sf"/>
</dbReference>
<gene>
    <name evidence="5" type="primary">pgmB</name>
    <name evidence="5" type="ORF">ACFPXP_15880</name>
</gene>
<dbReference type="GO" id="GO:0008801">
    <property type="term" value="F:beta-phosphoglucomutase activity"/>
    <property type="evidence" value="ECO:0007669"/>
    <property type="project" value="UniProtKB-EC"/>
</dbReference>
<dbReference type="InterPro" id="IPR011013">
    <property type="entry name" value="Gal_mutarotase_sf_dom"/>
</dbReference>
<evidence type="ECO:0000259" key="4">
    <source>
        <dbReference type="Pfam" id="PF03636"/>
    </source>
</evidence>
<dbReference type="Pfam" id="PF00702">
    <property type="entry name" value="Hydrolase"/>
    <property type="match status" value="1"/>
</dbReference>
<feature type="domain" description="Glycoside hydrolase family 65 N-terminal" evidence="4">
    <location>
        <begin position="16"/>
        <end position="273"/>
    </location>
</feature>
<dbReference type="Gene3D" id="2.70.98.40">
    <property type="entry name" value="Glycoside hydrolase, family 65, N-terminal domain"/>
    <property type="match status" value="1"/>
</dbReference>
<dbReference type="Gene3D" id="2.60.420.10">
    <property type="entry name" value="Maltose phosphorylase, domain 3"/>
    <property type="match status" value="1"/>
</dbReference>
<dbReference type="PANTHER" id="PTHR11051:SF8">
    <property type="entry name" value="PROTEIN-GLUCOSYLGALACTOSYLHYDROXYLYSINE GLUCOSIDASE"/>
    <property type="match status" value="1"/>
</dbReference>
<dbReference type="SFLD" id="SFLDG01135">
    <property type="entry name" value="C1.5.6:_HAD__Beta-PGM__Phospha"/>
    <property type="match status" value="1"/>
</dbReference>
<dbReference type="NCBIfam" id="TIGR02009">
    <property type="entry name" value="PGMB-YQAB-SF"/>
    <property type="match status" value="1"/>
</dbReference>
<dbReference type="InterPro" id="IPR010976">
    <property type="entry name" value="B-phosphoglucomutase_hydrolase"/>
</dbReference>
<organism evidence="5 6">
    <name type="scientific">Marinicrinis lubricantis</name>
    <dbReference type="NCBI Taxonomy" id="2086470"/>
    <lineage>
        <taxon>Bacteria</taxon>
        <taxon>Bacillati</taxon>
        <taxon>Bacillota</taxon>
        <taxon>Bacilli</taxon>
        <taxon>Bacillales</taxon>
        <taxon>Paenibacillaceae</taxon>
    </lineage>
</organism>
<dbReference type="InterPro" id="IPR036412">
    <property type="entry name" value="HAD-like_sf"/>
</dbReference>
<dbReference type="EC" id="5.4.2.6" evidence="5"/>
<name>A0ABW1IS70_9BACL</name>
<dbReference type="InterPro" id="IPR010972">
    <property type="entry name" value="Beta-PGM"/>
</dbReference>
<dbReference type="InterPro" id="IPR005194">
    <property type="entry name" value="Glyco_hydro_65_C"/>
</dbReference>
<dbReference type="NCBIfam" id="TIGR01549">
    <property type="entry name" value="HAD-SF-IA-v1"/>
    <property type="match status" value="1"/>
</dbReference>
<feature type="domain" description="Glycoside hydrolase family 65 C-terminal" evidence="3">
    <location>
        <begin position="698"/>
        <end position="759"/>
    </location>
</feature>
<keyword evidence="6" id="KW-1185">Reference proteome</keyword>
<comment type="caution">
    <text evidence="5">The sequence shown here is derived from an EMBL/GenBank/DDBJ whole genome shotgun (WGS) entry which is preliminary data.</text>
</comment>
<dbReference type="InterPro" id="IPR008928">
    <property type="entry name" value="6-hairpin_glycosidase_sf"/>
</dbReference>
<dbReference type="InterPro" id="IPR005196">
    <property type="entry name" value="Glyco_hydro_65_N"/>
</dbReference>
<dbReference type="NCBIfam" id="TIGR01509">
    <property type="entry name" value="HAD-SF-IA-v3"/>
    <property type="match status" value="1"/>
</dbReference>
<dbReference type="SFLD" id="SFLDF00046">
    <property type="entry name" value="beta-phosphoglucomutase"/>
    <property type="match status" value="1"/>
</dbReference>
<dbReference type="InterPro" id="IPR037018">
    <property type="entry name" value="GH65_N"/>
</dbReference>
<dbReference type="NCBIfam" id="TIGR01990">
    <property type="entry name" value="bPGM"/>
    <property type="match status" value="1"/>
</dbReference>
<dbReference type="SUPFAM" id="SSF74650">
    <property type="entry name" value="Galactose mutarotase-like"/>
    <property type="match status" value="1"/>
</dbReference>
<evidence type="ECO:0000256" key="1">
    <source>
        <dbReference type="ARBA" id="ARBA00006171"/>
    </source>
</evidence>
<dbReference type="Pfam" id="PF03633">
    <property type="entry name" value="Glyco_hydro_65C"/>
    <property type="match status" value="1"/>
</dbReference>
<comment type="similarity">
    <text evidence="1">Belongs to the HAD-like hydrolase superfamily. CbbY/CbbZ/Gph/YieH family.</text>
</comment>
<dbReference type="EMBL" id="JBHSQV010000172">
    <property type="protein sequence ID" value="MFC5987886.1"/>
    <property type="molecule type" value="Genomic_DNA"/>
</dbReference>
<dbReference type="Gene3D" id="1.10.150.240">
    <property type="entry name" value="Putative phosphatase, domain 2"/>
    <property type="match status" value="1"/>
</dbReference>
<dbReference type="Pfam" id="PF03632">
    <property type="entry name" value="Glyco_hydro_65m"/>
    <property type="match status" value="1"/>
</dbReference>
<reference evidence="6" key="1">
    <citation type="journal article" date="2019" name="Int. J. Syst. Evol. Microbiol.">
        <title>The Global Catalogue of Microorganisms (GCM) 10K type strain sequencing project: providing services to taxonomists for standard genome sequencing and annotation.</title>
        <authorList>
            <consortium name="The Broad Institute Genomics Platform"/>
            <consortium name="The Broad Institute Genome Sequencing Center for Infectious Disease"/>
            <person name="Wu L."/>
            <person name="Ma J."/>
        </authorList>
    </citation>
    <scope>NUCLEOTIDE SEQUENCE [LARGE SCALE GENOMIC DNA]</scope>
    <source>
        <strain evidence="6">CCM 8749</strain>
    </source>
</reference>
<dbReference type="InterPro" id="IPR023198">
    <property type="entry name" value="PGP-like_dom2"/>
</dbReference>
<dbReference type="RefSeq" id="WP_379895304.1">
    <property type="nucleotide sequence ID" value="NZ_CBCSCT010000029.1"/>
</dbReference>
<dbReference type="SFLD" id="SFLDS00003">
    <property type="entry name" value="Haloacid_Dehalogenase"/>
    <property type="match status" value="1"/>
</dbReference>
<dbReference type="SFLD" id="SFLDG01129">
    <property type="entry name" value="C1.5:_HAD__Beta-PGM__Phosphata"/>
    <property type="match status" value="1"/>
</dbReference>
<keyword evidence="5" id="KW-0413">Isomerase</keyword>